<reference evidence="6 7" key="1">
    <citation type="submission" date="2016-10" db="EMBL/GenBank/DDBJ databases">
        <authorList>
            <person name="de Groot N.N."/>
        </authorList>
    </citation>
    <scope>NUCLEOTIDE SEQUENCE [LARGE SCALE GENOMIC DNA]</scope>
    <source>
        <strain evidence="6 7">LMG 24775</strain>
    </source>
</reference>
<evidence type="ECO:0000256" key="2">
    <source>
        <dbReference type="ARBA" id="ARBA00023015"/>
    </source>
</evidence>
<dbReference type="InterPro" id="IPR005119">
    <property type="entry name" value="LysR_subst-bd"/>
</dbReference>
<dbReference type="Pfam" id="PF03466">
    <property type="entry name" value="LysR_substrate"/>
    <property type="match status" value="1"/>
</dbReference>
<organism evidence="6 7">
    <name type="scientific">Delftia lacustris</name>
    <dbReference type="NCBI Taxonomy" id="558537"/>
    <lineage>
        <taxon>Bacteria</taxon>
        <taxon>Pseudomonadati</taxon>
        <taxon>Pseudomonadota</taxon>
        <taxon>Betaproteobacteria</taxon>
        <taxon>Burkholderiales</taxon>
        <taxon>Comamonadaceae</taxon>
        <taxon>Delftia</taxon>
    </lineage>
</organism>
<evidence type="ECO:0000313" key="6">
    <source>
        <dbReference type="EMBL" id="SDX96626.1"/>
    </source>
</evidence>
<keyword evidence="2" id="KW-0805">Transcription regulation</keyword>
<evidence type="ECO:0000256" key="4">
    <source>
        <dbReference type="ARBA" id="ARBA00023163"/>
    </source>
</evidence>
<protein>
    <submittedName>
        <fullName evidence="6">DNA-binding transcriptional regulator, LysR family</fullName>
    </submittedName>
</protein>
<dbReference type="InterPro" id="IPR000847">
    <property type="entry name" value="LysR_HTH_N"/>
</dbReference>
<dbReference type="GO" id="GO:0000976">
    <property type="term" value="F:transcription cis-regulatory region binding"/>
    <property type="evidence" value="ECO:0007669"/>
    <property type="project" value="TreeGrafter"/>
</dbReference>
<gene>
    <name evidence="6" type="ORF">SAMN05421547_10218</name>
</gene>
<proteinExistence type="inferred from homology"/>
<evidence type="ECO:0000259" key="5">
    <source>
        <dbReference type="PROSITE" id="PS50931"/>
    </source>
</evidence>
<dbReference type="SUPFAM" id="SSF46785">
    <property type="entry name" value="Winged helix' DNA-binding domain"/>
    <property type="match status" value="1"/>
</dbReference>
<dbReference type="PROSITE" id="PS50931">
    <property type="entry name" value="HTH_LYSR"/>
    <property type="match status" value="1"/>
</dbReference>
<dbReference type="RefSeq" id="WP_074920946.1">
    <property type="nucleotide sequence ID" value="NZ_CP141274.1"/>
</dbReference>
<dbReference type="Gene3D" id="1.10.10.10">
    <property type="entry name" value="Winged helix-like DNA-binding domain superfamily/Winged helix DNA-binding domain"/>
    <property type="match status" value="1"/>
</dbReference>
<feature type="domain" description="HTH lysR-type" evidence="5">
    <location>
        <begin position="1"/>
        <end position="58"/>
    </location>
</feature>
<dbReference type="GO" id="GO:0003700">
    <property type="term" value="F:DNA-binding transcription factor activity"/>
    <property type="evidence" value="ECO:0007669"/>
    <property type="project" value="InterPro"/>
</dbReference>
<dbReference type="Pfam" id="PF00126">
    <property type="entry name" value="HTH_1"/>
    <property type="match status" value="1"/>
</dbReference>
<sequence>MNIRFLETFVLLARIGSVRRVAELVHASPGAVSMRIRGLESDLGVTLFHWDRKTLQITDAGARLLRHAEAVIEAARTLERAARSDDAIGCRLRVGVLETAVHTFLPEFVKAMGASLPHIELDLTVDLSTHLSEQMMRRDLDLIVRTGSGVDPQFAVVENLLEVPVHWIARRGLVPRKDGLHKALGKQLLTQMRGTGPYEQAVAMAQQLAVQSGMVSSDLRISGSPSLAALVSLVREGLGVAIMHGMLVAPQLASGELVELDLPTPPSFRITTWYPKSPSPGITDTAQVLRRVCKSYCKRVSPHLVRYIG</sequence>
<keyword evidence="3 6" id="KW-0238">DNA-binding</keyword>
<evidence type="ECO:0000256" key="3">
    <source>
        <dbReference type="ARBA" id="ARBA00023125"/>
    </source>
</evidence>
<evidence type="ECO:0000313" key="7">
    <source>
        <dbReference type="Proteomes" id="UP000183417"/>
    </source>
</evidence>
<comment type="similarity">
    <text evidence="1">Belongs to the LysR transcriptional regulatory family.</text>
</comment>
<dbReference type="InterPro" id="IPR036390">
    <property type="entry name" value="WH_DNA-bd_sf"/>
</dbReference>
<dbReference type="EMBL" id="FNPE01000002">
    <property type="protein sequence ID" value="SDX96626.1"/>
    <property type="molecule type" value="Genomic_DNA"/>
</dbReference>
<evidence type="ECO:0000256" key="1">
    <source>
        <dbReference type="ARBA" id="ARBA00009437"/>
    </source>
</evidence>
<dbReference type="Gene3D" id="3.40.190.10">
    <property type="entry name" value="Periplasmic binding protein-like II"/>
    <property type="match status" value="2"/>
</dbReference>
<dbReference type="GeneID" id="94691034"/>
<dbReference type="InterPro" id="IPR036388">
    <property type="entry name" value="WH-like_DNA-bd_sf"/>
</dbReference>
<dbReference type="Proteomes" id="UP000183417">
    <property type="component" value="Unassembled WGS sequence"/>
</dbReference>
<dbReference type="PANTHER" id="PTHR30126:SF77">
    <property type="entry name" value="TRANSCRIPTIONAL REGULATORY PROTEIN"/>
    <property type="match status" value="1"/>
</dbReference>
<dbReference type="CDD" id="cd05466">
    <property type="entry name" value="PBP2_LTTR_substrate"/>
    <property type="match status" value="1"/>
</dbReference>
<keyword evidence="4" id="KW-0804">Transcription</keyword>
<accession>A0A1H3G060</accession>
<dbReference type="PANTHER" id="PTHR30126">
    <property type="entry name" value="HTH-TYPE TRANSCRIPTIONAL REGULATOR"/>
    <property type="match status" value="1"/>
</dbReference>
<dbReference type="SUPFAM" id="SSF53850">
    <property type="entry name" value="Periplasmic binding protein-like II"/>
    <property type="match status" value="1"/>
</dbReference>
<name>A0A1H3G060_9BURK</name>
<dbReference type="AlphaFoldDB" id="A0A1H3G060"/>